<feature type="region of interest" description="Disordered" evidence="4">
    <location>
        <begin position="1"/>
        <end position="35"/>
    </location>
</feature>
<name>A0A182JNK5_9DIPT</name>
<evidence type="ECO:0000256" key="4">
    <source>
        <dbReference type="SAM" id="MobiDB-lite"/>
    </source>
</evidence>
<protein>
    <recommendedName>
        <fullName evidence="5">FLYWCH-type domain-containing protein</fullName>
    </recommendedName>
</protein>
<keyword evidence="2" id="KW-0863">Zinc-finger</keyword>
<organism evidence="6 7">
    <name type="scientific">Anopheles christyi</name>
    <dbReference type="NCBI Taxonomy" id="43041"/>
    <lineage>
        <taxon>Eukaryota</taxon>
        <taxon>Metazoa</taxon>
        <taxon>Ecdysozoa</taxon>
        <taxon>Arthropoda</taxon>
        <taxon>Hexapoda</taxon>
        <taxon>Insecta</taxon>
        <taxon>Pterygota</taxon>
        <taxon>Neoptera</taxon>
        <taxon>Endopterygota</taxon>
        <taxon>Diptera</taxon>
        <taxon>Nematocera</taxon>
        <taxon>Culicoidea</taxon>
        <taxon>Culicidae</taxon>
        <taxon>Anophelinae</taxon>
        <taxon>Anopheles</taxon>
    </lineage>
</organism>
<dbReference type="Pfam" id="PF04500">
    <property type="entry name" value="FLYWCH"/>
    <property type="match status" value="5"/>
</dbReference>
<feature type="domain" description="FLYWCH-type" evidence="5">
    <location>
        <begin position="37"/>
        <end position="96"/>
    </location>
</feature>
<evidence type="ECO:0000313" key="6">
    <source>
        <dbReference type="EnsemblMetazoa" id="ACHR000089-PA"/>
    </source>
</evidence>
<keyword evidence="3" id="KW-0862">Zinc</keyword>
<feature type="compositionally biased region" description="Polar residues" evidence="4">
    <location>
        <begin position="20"/>
        <end position="35"/>
    </location>
</feature>
<dbReference type="InterPro" id="IPR007588">
    <property type="entry name" value="Znf_FLYWCH"/>
</dbReference>
<evidence type="ECO:0000256" key="3">
    <source>
        <dbReference type="ARBA" id="ARBA00022833"/>
    </source>
</evidence>
<evidence type="ECO:0000313" key="7">
    <source>
        <dbReference type="Proteomes" id="UP000075881"/>
    </source>
</evidence>
<dbReference type="VEuPathDB" id="VectorBase:ACHR000089"/>
<evidence type="ECO:0000259" key="5">
    <source>
        <dbReference type="Pfam" id="PF04500"/>
    </source>
</evidence>
<dbReference type="Gene3D" id="2.20.25.240">
    <property type="match status" value="5"/>
</dbReference>
<dbReference type="AlphaFoldDB" id="A0A182JNK5"/>
<dbReference type="GO" id="GO:0008270">
    <property type="term" value="F:zinc ion binding"/>
    <property type="evidence" value="ECO:0007669"/>
    <property type="project" value="UniProtKB-KW"/>
</dbReference>
<proteinExistence type="predicted"/>
<keyword evidence="1" id="KW-0479">Metal-binding</keyword>
<sequence>MKPCEEPSLVDDNWYPLRATPTTSQRTSRAPQFTYKQSQRSGRQLLVVNGIHFFRNRQRNGKQYWKCNQYYKCKCPCIVLINEATARLSIKHSHNHETNACVGADGAEAVRGQQQTTIHHHIASSSVVPFPSRLLSATGGNTLNPHIEIYTTKSFRGRPAIIVDKQKYLLMSENSKRIVWRCSSMATEKLKCPARIIQYKETDQYTFPSKSTHQHAPLKRYKNISSDTHDTTLRFRTSQKGKLQLSYGGFYYCMEKKINQKEYWRCIYYTTKIKCHGRLHRYDNKYTTTQRGRTMLIFSGYKFVENRQSKRNIFWRCARYVKHGCRAACVTSKNCTGDDQSIRLTAMHESYSLYHDSTTTTAGGGEEQEHELELIGGQFHAGNMLRFGVSQRGAKKLIYDRYEYIKDREFPLSTNWRCALFKRYNCRARAITKVKNGKTFVRLTNHGHNHTDKEYRKTQKLVYE</sequence>
<reference evidence="6" key="2">
    <citation type="submission" date="2020-05" db="UniProtKB">
        <authorList>
            <consortium name="EnsemblMetazoa"/>
        </authorList>
    </citation>
    <scope>IDENTIFICATION</scope>
    <source>
        <strain evidence="6">ACHKN1017</strain>
    </source>
</reference>
<feature type="domain" description="FLYWCH-type" evidence="5">
    <location>
        <begin position="235"/>
        <end position="280"/>
    </location>
</feature>
<keyword evidence="7" id="KW-1185">Reference proteome</keyword>
<dbReference type="Proteomes" id="UP000075881">
    <property type="component" value="Unassembled WGS sequence"/>
</dbReference>
<evidence type="ECO:0000256" key="1">
    <source>
        <dbReference type="ARBA" id="ARBA00022723"/>
    </source>
</evidence>
<dbReference type="STRING" id="43041.A0A182JNK5"/>
<accession>A0A182JNK5</accession>
<feature type="domain" description="FLYWCH-type" evidence="5">
    <location>
        <begin position="152"/>
        <end position="215"/>
    </location>
</feature>
<reference evidence="7" key="1">
    <citation type="submission" date="2013-03" db="EMBL/GenBank/DDBJ databases">
        <title>The Genome Sequence of Anopheles christyi ACHKN1017.</title>
        <authorList>
            <consortium name="The Broad Institute Genomics Platform"/>
            <person name="Neafsey D.E."/>
            <person name="Besansky N."/>
            <person name="Walker B."/>
            <person name="Young S.K."/>
            <person name="Zeng Q."/>
            <person name="Gargeya S."/>
            <person name="Fitzgerald M."/>
            <person name="Haas B."/>
            <person name="Abouelleil A."/>
            <person name="Allen A.W."/>
            <person name="Alvarado L."/>
            <person name="Arachchi H.M."/>
            <person name="Berlin A.M."/>
            <person name="Chapman S.B."/>
            <person name="Gainer-Dewar J."/>
            <person name="Goldberg J."/>
            <person name="Griggs A."/>
            <person name="Gujja S."/>
            <person name="Hansen M."/>
            <person name="Howarth C."/>
            <person name="Imamovic A."/>
            <person name="Ireland A."/>
            <person name="Larimer J."/>
            <person name="McCowan C."/>
            <person name="Murphy C."/>
            <person name="Pearson M."/>
            <person name="Poon T.W."/>
            <person name="Priest M."/>
            <person name="Roberts A."/>
            <person name="Saif S."/>
            <person name="Shea T."/>
            <person name="Sisk P."/>
            <person name="Sykes S."/>
            <person name="Wortman J."/>
            <person name="Nusbaum C."/>
            <person name="Birren B."/>
        </authorList>
    </citation>
    <scope>NUCLEOTIDE SEQUENCE [LARGE SCALE GENOMIC DNA]</scope>
    <source>
        <strain evidence="7">ACHKN1017</strain>
    </source>
</reference>
<feature type="domain" description="FLYWCH-type" evidence="5">
    <location>
        <begin position="390"/>
        <end position="450"/>
    </location>
</feature>
<dbReference type="EnsemblMetazoa" id="ACHR000089-RA">
    <property type="protein sequence ID" value="ACHR000089-PA"/>
    <property type="gene ID" value="ACHR000089"/>
</dbReference>
<feature type="domain" description="FLYWCH-type" evidence="5">
    <location>
        <begin position="286"/>
        <end position="342"/>
    </location>
</feature>
<evidence type="ECO:0000256" key="2">
    <source>
        <dbReference type="ARBA" id="ARBA00022771"/>
    </source>
</evidence>